<gene>
    <name evidence="2" type="ORF">JL106_07375</name>
</gene>
<reference evidence="2" key="1">
    <citation type="submission" date="2021-01" db="EMBL/GenBank/DDBJ databases">
        <title>YIM 132084 draft genome.</title>
        <authorList>
            <person name="An D."/>
        </authorList>
    </citation>
    <scope>NUCLEOTIDE SEQUENCE</scope>
    <source>
        <strain evidence="2">YIM 132084</strain>
    </source>
</reference>
<feature type="transmembrane region" description="Helical" evidence="1">
    <location>
        <begin position="12"/>
        <end position="42"/>
    </location>
</feature>
<feature type="transmembrane region" description="Helical" evidence="1">
    <location>
        <begin position="86"/>
        <end position="107"/>
    </location>
</feature>
<dbReference type="Pfam" id="PF11361">
    <property type="entry name" value="DUF3159"/>
    <property type="match status" value="1"/>
</dbReference>
<dbReference type="AlphaFoldDB" id="A0A938YAN5"/>
<dbReference type="InterPro" id="IPR016566">
    <property type="entry name" value="UCP010219"/>
</dbReference>
<evidence type="ECO:0000313" key="3">
    <source>
        <dbReference type="Proteomes" id="UP000663792"/>
    </source>
</evidence>
<evidence type="ECO:0000256" key="1">
    <source>
        <dbReference type="SAM" id="Phobius"/>
    </source>
</evidence>
<feature type="transmembrane region" description="Helical" evidence="1">
    <location>
        <begin position="164"/>
        <end position="186"/>
    </location>
</feature>
<feature type="transmembrane region" description="Helical" evidence="1">
    <location>
        <begin position="54"/>
        <end position="74"/>
    </location>
</feature>
<dbReference type="EMBL" id="JAERWK010000008">
    <property type="protein sequence ID" value="MBM9467102.1"/>
    <property type="molecule type" value="Genomic_DNA"/>
</dbReference>
<keyword evidence="3" id="KW-1185">Reference proteome</keyword>
<sequence length="216" mass="23453">MGGVAGVLDSALPVVVFVAVNSFAGLTWALWTAIGAGVLIAVVRLLRRKPVTQALGGLVAVGVAAFIAGRTGSAKDFFLLGIWTQLLYGGAFLLSILVRWPLIGVVWEALNGRGSGWRSDRLMRRRYTWATAVWVVLFLARFLVQRYLYDENSVGWLAAVRIAMGYPVFILGLLVSALIVLGPEVWHRPGGTWKERVAGVRQGLKGTPRPDRSPDA</sequence>
<accession>A0A938YAN5</accession>
<keyword evidence="1" id="KW-0472">Membrane</keyword>
<evidence type="ECO:0000313" key="2">
    <source>
        <dbReference type="EMBL" id="MBM9467102.1"/>
    </source>
</evidence>
<comment type="caution">
    <text evidence="2">The sequence shown here is derived from an EMBL/GenBank/DDBJ whole genome shotgun (WGS) entry which is preliminary data.</text>
</comment>
<proteinExistence type="predicted"/>
<dbReference type="PIRSF" id="PIRSF010219">
    <property type="entry name" value="UCP010219"/>
    <property type="match status" value="1"/>
</dbReference>
<dbReference type="Proteomes" id="UP000663792">
    <property type="component" value="Unassembled WGS sequence"/>
</dbReference>
<protein>
    <submittedName>
        <fullName evidence="2">DUF3159 domain-containing protein</fullName>
    </submittedName>
</protein>
<keyword evidence="1" id="KW-0812">Transmembrane</keyword>
<name>A0A938YAN5_9ACTN</name>
<organism evidence="2 3">
    <name type="scientific">Nakamurella leprariae</name>
    <dbReference type="NCBI Taxonomy" id="2803911"/>
    <lineage>
        <taxon>Bacteria</taxon>
        <taxon>Bacillati</taxon>
        <taxon>Actinomycetota</taxon>
        <taxon>Actinomycetes</taxon>
        <taxon>Nakamurellales</taxon>
        <taxon>Nakamurellaceae</taxon>
        <taxon>Nakamurella</taxon>
    </lineage>
</organism>
<feature type="transmembrane region" description="Helical" evidence="1">
    <location>
        <begin position="127"/>
        <end position="144"/>
    </location>
</feature>
<keyword evidence="1" id="KW-1133">Transmembrane helix</keyword>